<evidence type="ECO:0000256" key="13">
    <source>
        <dbReference type="SAM" id="Phobius"/>
    </source>
</evidence>
<proteinExistence type="inferred from homology"/>
<feature type="domain" description="Cytochrome b561 bacterial/Ni-hydrogenase" evidence="14">
    <location>
        <begin position="5"/>
        <end position="174"/>
    </location>
</feature>
<keyword evidence="3" id="KW-0813">Transport</keyword>
<organism evidence="15 16">
    <name type="scientific">Rhodoplanes roseus</name>
    <dbReference type="NCBI Taxonomy" id="29409"/>
    <lineage>
        <taxon>Bacteria</taxon>
        <taxon>Pseudomonadati</taxon>
        <taxon>Pseudomonadota</taxon>
        <taxon>Alphaproteobacteria</taxon>
        <taxon>Hyphomicrobiales</taxon>
        <taxon>Nitrobacteraceae</taxon>
        <taxon>Rhodoplanes</taxon>
    </lineage>
</organism>
<sequence length="181" mass="19317">MDRFRYDTIAQAVHWLTAIAVIGVFASGQIMDDMARGPAKTQLIGLHMSFGVTVLVLTVIRLARRIVVPQPEPIPGSPLVQMAARAMHLALYVALVVVPVAGVLMVWAKGRGVDVFGLFTLPPLIGPDRGFASNLSEIHEFGANLIVILAGLHAAAAIVHHAVLKDGAIARMLPFGEPRHG</sequence>
<feature type="transmembrane region" description="Helical" evidence="13">
    <location>
        <begin position="12"/>
        <end position="31"/>
    </location>
</feature>
<protein>
    <submittedName>
        <fullName evidence="15">Cytochrome B</fullName>
    </submittedName>
</protein>
<evidence type="ECO:0000256" key="1">
    <source>
        <dbReference type="ARBA" id="ARBA00001970"/>
    </source>
</evidence>
<dbReference type="InterPro" id="IPR016174">
    <property type="entry name" value="Di-haem_cyt_TM"/>
</dbReference>
<dbReference type="AlphaFoldDB" id="A0A327KW70"/>
<evidence type="ECO:0000259" key="14">
    <source>
        <dbReference type="Pfam" id="PF01292"/>
    </source>
</evidence>
<evidence type="ECO:0000256" key="4">
    <source>
        <dbReference type="ARBA" id="ARBA00022475"/>
    </source>
</evidence>
<dbReference type="PANTHER" id="PTHR30529">
    <property type="entry name" value="CYTOCHROME B561"/>
    <property type="match status" value="1"/>
</dbReference>
<dbReference type="EMBL" id="NPEX01000105">
    <property type="protein sequence ID" value="RAI43130.1"/>
    <property type="molecule type" value="Genomic_DNA"/>
</dbReference>
<dbReference type="OrthoDB" id="7280471at2"/>
<keyword evidence="16" id="KW-1185">Reference proteome</keyword>
<evidence type="ECO:0000256" key="12">
    <source>
        <dbReference type="ARBA" id="ARBA00037975"/>
    </source>
</evidence>
<feature type="transmembrane region" description="Helical" evidence="13">
    <location>
        <begin position="141"/>
        <end position="164"/>
    </location>
</feature>
<evidence type="ECO:0000256" key="6">
    <source>
        <dbReference type="ARBA" id="ARBA00022692"/>
    </source>
</evidence>
<dbReference type="GO" id="GO:0046872">
    <property type="term" value="F:metal ion binding"/>
    <property type="evidence" value="ECO:0007669"/>
    <property type="project" value="UniProtKB-KW"/>
</dbReference>
<evidence type="ECO:0000256" key="7">
    <source>
        <dbReference type="ARBA" id="ARBA00022723"/>
    </source>
</evidence>
<evidence type="ECO:0000256" key="9">
    <source>
        <dbReference type="ARBA" id="ARBA00022989"/>
    </source>
</evidence>
<reference evidence="15 16" key="1">
    <citation type="submission" date="2017-07" db="EMBL/GenBank/DDBJ databases">
        <title>Draft Genome Sequences of Select Purple Nonsulfur Bacteria.</title>
        <authorList>
            <person name="Lasarre B."/>
            <person name="Mckinlay J.B."/>
        </authorList>
    </citation>
    <scope>NUCLEOTIDE SEQUENCE [LARGE SCALE GENOMIC DNA]</scope>
    <source>
        <strain evidence="15 16">DSM 5909</strain>
    </source>
</reference>
<dbReference type="Gene3D" id="1.20.950.20">
    <property type="entry name" value="Transmembrane di-heme cytochromes, Chain C"/>
    <property type="match status" value="1"/>
</dbReference>
<keyword evidence="10" id="KW-0408">Iron</keyword>
<keyword evidence="5" id="KW-0349">Heme</keyword>
<keyword evidence="11 13" id="KW-0472">Membrane</keyword>
<dbReference type="PANTHER" id="PTHR30529:SF1">
    <property type="entry name" value="CYTOCHROME B561 HOMOLOG 2"/>
    <property type="match status" value="1"/>
</dbReference>
<dbReference type="InterPro" id="IPR011577">
    <property type="entry name" value="Cyt_b561_bac/Ni-Hgenase"/>
</dbReference>
<feature type="transmembrane region" description="Helical" evidence="13">
    <location>
        <begin position="43"/>
        <end position="63"/>
    </location>
</feature>
<dbReference type="GO" id="GO:0005886">
    <property type="term" value="C:plasma membrane"/>
    <property type="evidence" value="ECO:0007669"/>
    <property type="project" value="UniProtKB-SubCell"/>
</dbReference>
<dbReference type="Pfam" id="PF01292">
    <property type="entry name" value="Ni_hydr_CYTB"/>
    <property type="match status" value="1"/>
</dbReference>
<evidence type="ECO:0000256" key="10">
    <source>
        <dbReference type="ARBA" id="ARBA00023004"/>
    </source>
</evidence>
<comment type="subcellular location">
    <subcellularLocation>
        <location evidence="2">Cell membrane</location>
        <topology evidence="2">Multi-pass membrane protein</topology>
    </subcellularLocation>
</comment>
<dbReference type="InterPro" id="IPR052168">
    <property type="entry name" value="Cytochrome_b561_oxidase"/>
</dbReference>
<keyword evidence="6 13" id="KW-0812">Transmembrane</keyword>
<evidence type="ECO:0000256" key="5">
    <source>
        <dbReference type="ARBA" id="ARBA00022617"/>
    </source>
</evidence>
<dbReference type="GO" id="GO:0020037">
    <property type="term" value="F:heme binding"/>
    <property type="evidence" value="ECO:0007669"/>
    <property type="project" value="TreeGrafter"/>
</dbReference>
<comment type="similarity">
    <text evidence="12">Belongs to the cytochrome b561 family.</text>
</comment>
<evidence type="ECO:0000256" key="2">
    <source>
        <dbReference type="ARBA" id="ARBA00004651"/>
    </source>
</evidence>
<dbReference type="GO" id="GO:0022904">
    <property type="term" value="P:respiratory electron transport chain"/>
    <property type="evidence" value="ECO:0007669"/>
    <property type="project" value="InterPro"/>
</dbReference>
<dbReference type="SUPFAM" id="SSF81342">
    <property type="entry name" value="Transmembrane di-heme cytochromes"/>
    <property type="match status" value="1"/>
</dbReference>
<evidence type="ECO:0000256" key="3">
    <source>
        <dbReference type="ARBA" id="ARBA00022448"/>
    </source>
</evidence>
<evidence type="ECO:0000313" key="16">
    <source>
        <dbReference type="Proteomes" id="UP000249130"/>
    </source>
</evidence>
<evidence type="ECO:0000313" key="15">
    <source>
        <dbReference type="EMBL" id="RAI43130.1"/>
    </source>
</evidence>
<keyword evidence="7" id="KW-0479">Metal-binding</keyword>
<feature type="transmembrane region" description="Helical" evidence="13">
    <location>
        <begin position="89"/>
        <end position="108"/>
    </location>
</feature>
<gene>
    <name evidence="15" type="ORF">CH341_15925</name>
</gene>
<name>A0A327KW70_9BRAD</name>
<keyword evidence="4" id="KW-1003">Cell membrane</keyword>
<evidence type="ECO:0000256" key="8">
    <source>
        <dbReference type="ARBA" id="ARBA00022982"/>
    </source>
</evidence>
<keyword evidence="9 13" id="KW-1133">Transmembrane helix</keyword>
<comment type="caution">
    <text evidence="15">The sequence shown here is derived from an EMBL/GenBank/DDBJ whole genome shotgun (WGS) entry which is preliminary data.</text>
</comment>
<dbReference type="Proteomes" id="UP000249130">
    <property type="component" value="Unassembled WGS sequence"/>
</dbReference>
<evidence type="ECO:0000256" key="11">
    <source>
        <dbReference type="ARBA" id="ARBA00023136"/>
    </source>
</evidence>
<accession>A0A327KW70</accession>
<comment type="cofactor">
    <cofactor evidence="1">
        <name>heme b</name>
        <dbReference type="ChEBI" id="CHEBI:60344"/>
    </cofactor>
</comment>
<keyword evidence="8" id="KW-0249">Electron transport</keyword>
<dbReference type="GO" id="GO:0009055">
    <property type="term" value="F:electron transfer activity"/>
    <property type="evidence" value="ECO:0007669"/>
    <property type="project" value="InterPro"/>
</dbReference>